<sequence length="357" mass="41650">MTSKKLDDKIKLTARTVNVQIGQEVKVILKLYDENKKILKQKEYKEKIQENTKVEKRFTISSLADELNIDSSKVKYISGWIDADDDGEITREYEKEVWIEVIEEKTYLYFILYSKDSEHIKKLEKSVEKAFNDIKKEIHSKQNPKNHIVYLKAVNSANSMIKFVQNKIIENGGKDNIIIGKMKAIREIKQDTSLFDKIKEFINFEKKKNNLLKPQIYFKDEINQQLINEYNKNIMRNEKIHKQLRSSEHKKYVMIKVANDLDNISDISGIAGSAFLTMARFYPISSPITIPIGGGLEVLSFATTAGKNLFKYFADEFKKEELVTDLILAKTIYCKENELAEFAYDKTFSEMAKYFYE</sequence>
<evidence type="ECO:0000313" key="2">
    <source>
        <dbReference type="Proteomes" id="UP000239861"/>
    </source>
</evidence>
<dbReference type="EMBL" id="PTIW01000007">
    <property type="protein sequence ID" value="PPK61807.1"/>
    <property type="molecule type" value="Genomic_DNA"/>
</dbReference>
<proteinExistence type="predicted"/>
<protein>
    <submittedName>
        <fullName evidence="1">Uncharacterized protein</fullName>
    </submittedName>
</protein>
<accession>A0AB36ZZX5</accession>
<comment type="caution">
    <text evidence="1">The sequence shown here is derived from an EMBL/GenBank/DDBJ whole genome shotgun (WGS) entry which is preliminary data.</text>
</comment>
<reference evidence="1 2" key="1">
    <citation type="submission" date="2018-02" db="EMBL/GenBank/DDBJ databases">
        <title>Subsurface microbial communities from deep shales in Ohio and West Virginia, USA.</title>
        <authorList>
            <person name="Wrighton K."/>
        </authorList>
    </citation>
    <scope>NUCLEOTIDE SEQUENCE [LARGE SCALE GENOMIC DNA]</scope>
    <source>
        <strain evidence="1 2">MARC-MIP3H16</strain>
    </source>
</reference>
<gene>
    <name evidence="1" type="ORF">B0F89_10743</name>
</gene>
<dbReference type="Proteomes" id="UP000239861">
    <property type="component" value="Unassembled WGS sequence"/>
</dbReference>
<dbReference type="RefSeq" id="WP_079577592.1">
    <property type="nucleotide sequence ID" value="NZ_FUYO01000006.1"/>
</dbReference>
<dbReference type="AlphaFoldDB" id="A0AB36ZZX5"/>
<name>A0AB36ZZX5_9BACT</name>
<evidence type="ECO:0000313" key="1">
    <source>
        <dbReference type="EMBL" id="PPK61807.1"/>
    </source>
</evidence>
<organism evidence="1 2">
    <name type="scientific">Malaciobacter marinus</name>
    <dbReference type="NCBI Taxonomy" id="505249"/>
    <lineage>
        <taxon>Bacteria</taxon>
        <taxon>Pseudomonadati</taxon>
        <taxon>Campylobacterota</taxon>
        <taxon>Epsilonproteobacteria</taxon>
        <taxon>Campylobacterales</taxon>
        <taxon>Arcobacteraceae</taxon>
        <taxon>Malaciobacter</taxon>
    </lineage>
</organism>